<dbReference type="STRING" id="4795.A0A225WKK4"/>
<organism evidence="1 2">
    <name type="scientific">Phytophthora megakarya</name>
    <dbReference type="NCBI Taxonomy" id="4795"/>
    <lineage>
        <taxon>Eukaryota</taxon>
        <taxon>Sar</taxon>
        <taxon>Stramenopiles</taxon>
        <taxon>Oomycota</taxon>
        <taxon>Peronosporomycetes</taxon>
        <taxon>Peronosporales</taxon>
        <taxon>Peronosporaceae</taxon>
        <taxon>Phytophthora</taxon>
    </lineage>
</organism>
<dbReference type="AlphaFoldDB" id="A0A225WKK4"/>
<gene>
    <name evidence="1" type="ORF">PHMEG_0008224</name>
</gene>
<dbReference type="Proteomes" id="UP000198211">
    <property type="component" value="Unassembled WGS sequence"/>
</dbReference>
<evidence type="ECO:0000313" key="2">
    <source>
        <dbReference type="Proteomes" id="UP000198211"/>
    </source>
</evidence>
<protein>
    <submittedName>
        <fullName evidence="1">Uncharacterized protein</fullName>
    </submittedName>
</protein>
<accession>A0A225WKK4</accession>
<sequence length="149" mass="16896">MADVGSRAWSKSQSLWQTWANMSCSWSQKFSPTSTISPSYGDNFVRCSLGRGFQDQIQQSLESVDSLLKVDGWSHSSSNTLVYFAMYLWKSCWNTGGDGNQYSTIPAQLSSIMWCRRRYSDIGLIRSPQLRLVLQGVNIYQIPLGRNHP</sequence>
<name>A0A225WKK4_9STRA</name>
<reference evidence="2" key="1">
    <citation type="submission" date="2017-03" db="EMBL/GenBank/DDBJ databases">
        <title>Phytopthora megakarya and P. palmivora, two closely related causual agents of cacao black pod achieved similar genome size and gene model numbers by different mechanisms.</title>
        <authorList>
            <person name="Ali S."/>
            <person name="Shao J."/>
            <person name="Larry D.J."/>
            <person name="Kronmiller B."/>
            <person name="Shen D."/>
            <person name="Strem M.D."/>
            <person name="Melnick R.L."/>
            <person name="Guiltinan M.J."/>
            <person name="Tyler B.M."/>
            <person name="Meinhardt L.W."/>
            <person name="Bailey B.A."/>
        </authorList>
    </citation>
    <scope>NUCLEOTIDE SEQUENCE [LARGE SCALE GENOMIC DNA]</scope>
    <source>
        <strain evidence="2">zdho120</strain>
    </source>
</reference>
<dbReference type="EMBL" id="NBNE01000692">
    <property type="protein sequence ID" value="OWZ17788.1"/>
    <property type="molecule type" value="Genomic_DNA"/>
</dbReference>
<evidence type="ECO:0000313" key="1">
    <source>
        <dbReference type="EMBL" id="OWZ17788.1"/>
    </source>
</evidence>
<proteinExistence type="predicted"/>
<keyword evidence="2" id="KW-1185">Reference proteome</keyword>
<comment type="caution">
    <text evidence="1">The sequence shown here is derived from an EMBL/GenBank/DDBJ whole genome shotgun (WGS) entry which is preliminary data.</text>
</comment>